<dbReference type="PROSITE" id="PS00675">
    <property type="entry name" value="SIGMA54_INTERACT_1"/>
    <property type="match status" value="1"/>
</dbReference>
<dbReference type="InterPro" id="IPR002078">
    <property type="entry name" value="Sigma_54_int"/>
</dbReference>
<dbReference type="PROSITE" id="PS51671">
    <property type="entry name" value="ACT"/>
    <property type="match status" value="1"/>
</dbReference>
<dbReference type="PANTHER" id="PTHR32071">
    <property type="entry name" value="TRANSCRIPTIONAL REGULATORY PROTEIN"/>
    <property type="match status" value="1"/>
</dbReference>
<evidence type="ECO:0000256" key="1">
    <source>
        <dbReference type="ARBA" id="ARBA00004496"/>
    </source>
</evidence>
<keyword evidence="15" id="KW-0378">Hydrolase</keyword>
<dbReference type="Pfam" id="PF13188">
    <property type="entry name" value="PAS_8"/>
    <property type="match status" value="1"/>
</dbReference>
<dbReference type="NCBIfam" id="TIGR04381">
    <property type="entry name" value="HTH_TypR"/>
    <property type="match status" value="1"/>
</dbReference>
<dbReference type="InterPro" id="IPR058031">
    <property type="entry name" value="AAA_lid_NorR"/>
</dbReference>
<evidence type="ECO:0000259" key="14">
    <source>
        <dbReference type="PROSITE" id="PS51671"/>
    </source>
</evidence>
<dbReference type="InterPro" id="IPR002912">
    <property type="entry name" value="ACT_dom"/>
</dbReference>
<keyword evidence="2" id="KW-0963">Cytoplasm</keyword>
<protein>
    <recommendedName>
        <fullName evidence="11">HTH-type transcriptional regulatory protein TyrR</fullName>
    </recommendedName>
</protein>
<dbReference type="InterPro" id="IPR025944">
    <property type="entry name" value="Sigma_54_int_dom_CS"/>
</dbReference>
<dbReference type="InterPro" id="IPR030828">
    <property type="entry name" value="HTH_TyrR"/>
</dbReference>
<comment type="subcellular location">
    <subcellularLocation>
        <location evidence="1">Cytoplasm</location>
    </subcellularLocation>
</comment>
<keyword evidence="4" id="KW-0547">Nucleotide-binding</keyword>
<dbReference type="Gene3D" id="3.30.450.20">
    <property type="entry name" value="PAS domain"/>
    <property type="match status" value="1"/>
</dbReference>
<dbReference type="Pfam" id="PF25601">
    <property type="entry name" value="AAA_lid_14"/>
    <property type="match status" value="1"/>
</dbReference>
<dbReference type="CDD" id="cd04877">
    <property type="entry name" value="ACT_TyrR"/>
    <property type="match status" value="1"/>
</dbReference>
<accession>A0A085JEI4</accession>
<feature type="domain" description="PAS" evidence="13">
    <location>
        <begin position="78"/>
        <end position="120"/>
    </location>
</feature>
<dbReference type="InterPro" id="IPR025943">
    <property type="entry name" value="Sigma_54_int_dom_ATP-bd_2"/>
</dbReference>
<dbReference type="GO" id="GO:0016787">
    <property type="term" value="F:hydrolase activity"/>
    <property type="evidence" value="ECO:0007669"/>
    <property type="project" value="UniProtKB-KW"/>
</dbReference>
<evidence type="ECO:0000313" key="15">
    <source>
        <dbReference type="EMBL" id="KFD18880.1"/>
    </source>
</evidence>
<gene>
    <name evidence="15" type="primary">tyrR</name>
    <name evidence="15" type="ORF">GTPT_2181</name>
</gene>
<organism evidence="15 16">
    <name type="scientific">Tatumella ptyseos ATCC 33301</name>
    <dbReference type="NCBI Taxonomy" id="1005995"/>
    <lineage>
        <taxon>Bacteria</taxon>
        <taxon>Pseudomonadati</taxon>
        <taxon>Pseudomonadota</taxon>
        <taxon>Gammaproteobacteria</taxon>
        <taxon>Enterobacterales</taxon>
        <taxon>Erwiniaceae</taxon>
        <taxon>Tatumella</taxon>
    </lineage>
</organism>
<dbReference type="GO" id="GO:0006355">
    <property type="term" value="P:regulation of DNA-templated transcription"/>
    <property type="evidence" value="ECO:0007669"/>
    <property type="project" value="InterPro"/>
</dbReference>
<name>A0A085JEI4_9GAMM</name>
<dbReference type="Gene3D" id="1.10.10.60">
    <property type="entry name" value="Homeodomain-like"/>
    <property type="match status" value="1"/>
</dbReference>
<dbReference type="InterPro" id="IPR027417">
    <property type="entry name" value="P-loop_NTPase"/>
</dbReference>
<evidence type="ECO:0000256" key="7">
    <source>
        <dbReference type="ARBA" id="ARBA00023015"/>
    </source>
</evidence>
<dbReference type="OrthoDB" id="9804019at2"/>
<dbReference type="SUPFAM" id="SSF55785">
    <property type="entry name" value="PYP-like sensor domain (PAS domain)"/>
    <property type="match status" value="1"/>
</dbReference>
<dbReference type="Proteomes" id="UP000028602">
    <property type="component" value="Unassembled WGS sequence"/>
</dbReference>
<evidence type="ECO:0000256" key="2">
    <source>
        <dbReference type="ARBA" id="ARBA00022490"/>
    </source>
</evidence>
<dbReference type="InterPro" id="IPR035965">
    <property type="entry name" value="PAS-like_dom_sf"/>
</dbReference>
<keyword evidence="10" id="KW-0804">Transcription</keyword>
<evidence type="ECO:0000313" key="16">
    <source>
        <dbReference type="Proteomes" id="UP000028602"/>
    </source>
</evidence>
<evidence type="ECO:0000256" key="5">
    <source>
        <dbReference type="ARBA" id="ARBA00022797"/>
    </source>
</evidence>
<dbReference type="SUPFAM" id="SSF52540">
    <property type="entry name" value="P-loop containing nucleoside triphosphate hydrolases"/>
    <property type="match status" value="1"/>
</dbReference>
<evidence type="ECO:0000256" key="9">
    <source>
        <dbReference type="ARBA" id="ARBA00023159"/>
    </source>
</evidence>
<evidence type="ECO:0000256" key="10">
    <source>
        <dbReference type="ARBA" id="ARBA00023163"/>
    </source>
</evidence>
<dbReference type="PROSITE" id="PS50112">
    <property type="entry name" value="PAS"/>
    <property type="match status" value="1"/>
</dbReference>
<dbReference type="SUPFAM" id="SSF46689">
    <property type="entry name" value="Homeodomain-like"/>
    <property type="match status" value="1"/>
</dbReference>
<evidence type="ECO:0000256" key="8">
    <source>
        <dbReference type="ARBA" id="ARBA00023125"/>
    </source>
</evidence>
<dbReference type="Gene3D" id="3.30.70.260">
    <property type="match status" value="1"/>
</dbReference>
<keyword evidence="5" id="KW-0058">Aromatic hydrocarbons catabolism</keyword>
<dbReference type="PROSITE" id="PS50045">
    <property type="entry name" value="SIGMA54_INTERACT_4"/>
    <property type="match status" value="1"/>
</dbReference>
<keyword evidence="16" id="KW-1185">Reference proteome</keyword>
<dbReference type="EMBL" id="JMPR01000035">
    <property type="protein sequence ID" value="KFD18880.1"/>
    <property type="molecule type" value="Genomic_DNA"/>
</dbReference>
<dbReference type="PROSITE" id="PS00676">
    <property type="entry name" value="SIGMA54_INTERACT_2"/>
    <property type="match status" value="1"/>
</dbReference>
<comment type="caution">
    <text evidence="15">The sequence shown here is derived from an EMBL/GenBank/DDBJ whole genome shotgun (WGS) entry which is preliminary data.</text>
</comment>
<proteinExistence type="predicted"/>
<dbReference type="Gene3D" id="1.10.8.60">
    <property type="match status" value="1"/>
</dbReference>
<dbReference type="SMART" id="SM00091">
    <property type="entry name" value="PAS"/>
    <property type="match status" value="1"/>
</dbReference>
<dbReference type="eggNOG" id="COG3283">
    <property type="taxonomic scope" value="Bacteria"/>
</dbReference>
<keyword evidence="7" id="KW-0805">Transcription regulation</keyword>
<evidence type="ECO:0000259" key="13">
    <source>
        <dbReference type="PROSITE" id="PS50112"/>
    </source>
</evidence>
<evidence type="ECO:0000256" key="11">
    <source>
        <dbReference type="ARBA" id="ARBA00029500"/>
    </source>
</evidence>
<evidence type="ECO:0000259" key="12">
    <source>
        <dbReference type="PROSITE" id="PS50045"/>
    </source>
</evidence>
<keyword evidence="9" id="KW-0010">Activator</keyword>
<dbReference type="FunFam" id="1.10.10.60:FF:000112">
    <property type="entry name" value="TyrR family transcriptional regulator"/>
    <property type="match status" value="1"/>
</dbReference>
<feature type="domain" description="ACT" evidence="14">
    <location>
        <begin position="2"/>
        <end position="72"/>
    </location>
</feature>
<evidence type="ECO:0000256" key="4">
    <source>
        <dbReference type="ARBA" id="ARBA00022741"/>
    </source>
</evidence>
<dbReference type="GO" id="GO:0005524">
    <property type="term" value="F:ATP binding"/>
    <property type="evidence" value="ECO:0007669"/>
    <property type="project" value="UniProtKB-KW"/>
</dbReference>
<dbReference type="PANTHER" id="PTHR32071:SF3">
    <property type="entry name" value="HTH-TYPE TRANSCRIPTIONAL REGULATORY PROTEIN TYRR"/>
    <property type="match status" value="1"/>
</dbReference>
<dbReference type="CDD" id="cd00009">
    <property type="entry name" value="AAA"/>
    <property type="match status" value="1"/>
</dbReference>
<dbReference type="RefSeq" id="WP_029990371.1">
    <property type="nucleotide sequence ID" value="NZ_ATMJ01000024.1"/>
</dbReference>
<evidence type="ECO:0000256" key="6">
    <source>
        <dbReference type="ARBA" id="ARBA00022840"/>
    </source>
</evidence>
<dbReference type="FunFam" id="3.40.50.300:FF:000006">
    <property type="entry name" value="DNA-binding transcriptional regulator NtrC"/>
    <property type="match status" value="1"/>
</dbReference>
<dbReference type="NCBIfam" id="NF008085">
    <property type="entry name" value="PRK10820.1"/>
    <property type="match status" value="1"/>
</dbReference>
<feature type="domain" description="Sigma-54 factor interaction" evidence="12">
    <location>
        <begin position="207"/>
        <end position="436"/>
    </location>
</feature>
<dbReference type="SMART" id="SM00382">
    <property type="entry name" value="AAA"/>
    <property type="match status" value="1"/>
</dbReference>
<dbReference type="GO" id="GO:0005737">
    <property type="term" value="C:cytoplasm"/>
    <property type="evidence" value="ECO:0007669"/>
    <property type="project" value="UniProtKB-SubCell"/>
</dbReference>
<dbReference type="Gene3D" id="3.40.50.300">
    <property type="entry name" value="P-loop containing nucleotide triphosphate hydrolases"/>
    <property type="match status" value="1"/>
</dbReference>
<dbReference type="InterPro" id="IPR003593">
    <property type="entry name" value="AAA+_ATPase"/>
</dbReference>
<evidence type="ECO:0000256" key="3">
    <source>
        <dbReference type="ARBA" id="ARBA00022491"/>
    </source>
</evidence>
<dbReference type="Pfam" id="PF00158">
    <property type="entry name" value="Sigma54_activat"/>
    <property type="match status" value="1"/>
</dbReference>
<dbReference type="CDD" id="cd00130">
    <property type="entry name" value="PAS"/>
    <property type="match status" value="1"/>
</dbReference>
<dbReference type="GO" id="GO:0003677">
    <property type="term" value="F:DNA binding"/>
    <property type="evidence" value="ECO:0007669"/>
    <property type="project" value="UniProtKB-KW"/>
</dbReference>
<sequence>MRLEIFCRDRQGLVRELLDLLVARNIDLYGIEIVALERLYLRFSAIAFEEFRSLMAEIRRTPGVTDVRTVTDMPSERERRVLTSLLEAMPEPVLSIDLKGRIELANPAAQTLFGLDEQRMYHSPIGHLIEDRELSHWPESDIVTSVTRHVVIQGRDFLMEILPIYLPGELEQQIQPVGAMIMLKSTARMGHQLQRINMTDNCGFEHIVAASPKMRQLLNQARKLAVHDAPLLITGETGTGKDMLARACHQRSHRHLQPFLALNCASLPDDVAESELFGHAAGAYPNALENKKGFFEQANGGSVLLDEIGEMSPRMQTKLLRFLNDGTFRRVGEEHEVHVDVRVICATQKNLQELVSRGEFREDLFYRLNVLTLSIPPLREHARDIQPLTEMFVSRYADEQGGAAPSISPQLAGYLSRYSWPGNVRQLKNTLYRAMAQLEGDELRPKDIILPEQAEHELPMDDNLEGSLDDITGRYERAVLVRLYSHYPSTRKLAKRLGVSHTAIANKLREYGLNKKGAGEDEAG</sequence>
<keyword evidence="8" id="KW-0238">DNA-binding</keyword>
<reference evidence="15 16" key="1">
    <citation type="submission" date="2014-05" db="EMBL/GenBank/DDBJ databases">
        <title>ATOL: Assembling a taxonomically balanced genome-scale reconstruction of the evolutionary history of the Enterobacteriaceae.</title>
        <authorList>
            <person name="Plunkett G.III."/>
            <person name="Neeno-Eckwall E.C."/>
            <person name="Glasner J.D."/>
            <person name="Perna N.T."/>
        </authorList>
    </citation>
    <scope>NUCLEOTIDE SEQUENCE [LARGE SCALE GENOMIC DNA]</scope>
    <source>
        <strain evidence="15 16">ATCC 33301</strain>
    </source>
</reference>
<dbReference type="InterPro" id="IPR000014">
    <property type="entry name" value="PAS"/>
</dbReference>
<keyword evidence="3" id="KW-0678">Repressor</keyword>
<dbReference type="InterPro" id="IPR025662">
    <property type="entry name" value="Sigma_54_int_dom_ATP-bd_1"/>
</dbReference>
<dbReference type="PROSITE" id="PS00688">
    <property type="entry name" value="SIGMA54_INTERACT_3"/>
    <property type="match status" value="1"/>
</dbReference>
<dbReference type="AlphaFoldDB" id="A0A085JEI4"/>
<dbReference type="InterPro" id="IPR009057">
    <property type="entry name" value="Homeodomain-like_sf"/>
</dbReference>
<dbReference type="Pfam" id="PF18024">
    <property type="entry name" value="HTH_50"/>
    <property type="match status" value="1"/>
</dbReference>
<keyword evidence="6" id="KW-0067">ATP-binding</keyword>